<feature type="domain" description="MDMPI C-terminal" evidence="1">
    <location>
        <begin position="167"/>
        <end position="283"/>
    </location>
</feature>
<evidence type="ECO:0000259" key="1">
    <source>
        <dbReference type="Pfam" id="PF07398"/>
    </source>
</evidence>
<protein>
    <submittedName>
        <fullName evidence="3">TIGR03083 family protein</fullName>
    </submittedName>
</protein>
<dbReference type="STRING" id="633440.SAMN05421869_107298"/>
<accession>A0A1G8P241</accession>
<dbReference type="InterPro" id="IPR010872">
    <property type="entry name" value="MDMPI_C-term_domain"/>
</dbReference>
<dbReference type="GO" id="GO:0005886">
    <property type="term" value="C:plasma membrane"/>
    <property type="evidence" value="ECO:0007669"/>
    <property type="project" value="TreeGrafter"/>
</dbReference>
<evidence type="ECO:0000259" key="2">
    <source>
        <dbReference type="Pfam" id="PF11716"/>
    </source>
</evidence>
<sequence length="291" mass="31370">MRHSETMDHASHFEREVRAFQAAARQAADTGGAPLVPSCPGWSVADLVLHLGGVHRAVTSVIRDRLDKSPDPSDLSFAALPPDLTGWPAPEQAPNLGPIPAGLLDWFADGAAGLGAQFRANDPGTHAWTWSAEQTVGFWLRMQTIEAAVHRWDAESAVGTARPIHEEIAADAIGQTFEVMAPARRAWRQAPGGAGERFRFRRTDGAGCWTVHFDGDDVRLTVGDKLLAVGDDERITGGEDVRSGVGGLDVEVAGTASDLMLFLWQRIPADGLDVRGDREALDRYFVLVPPV</sequence>
<dbReference type="AlphaFoldDB" id="A0A1G8P241"/>
<name>A0A1G8P241_9ACTN</name>
<evidence type="ECO:0000313" key="4">
    <source>
        <dbReference type="Proteomes" id="UP000199202"/>
    </source>
</evidence>
<dbReference type="EMBL" id="FNDJ01000007">
    <property type="protein sequence ID" value="SDI86316.1"/>
    <property type="molecule type" value="Genomic_DNA"/>
</dbReference>
<dbReference type="InterPro" id="IPR024344">
    <property type="entry name" value="MDMPI_metal-binding"/>
</dbReference>
<dbReference type="SUPFAM" id="SSF109854">
    <property type="entry name" value="DinB/YfiT-like putative metalloenzymes"/>
    <property type="match status" value="1"/>
</dbReference>
<reference evidence="3 4" key="1">
    <citation type="submission" date="2016-10" db="EMBL/GenBank/DDBJ databases">
        <authorList>
            <person name="de Groot N.N."/>
        </authorList>
    </citation>
    <scope>NUCLEOTIDE SEQUENCE [LARGE SCALE GENOMIC DNA]</scope>
    <source>
        <strain evidence="3 4">CGMCC 4.6533</strain>
    </source>
</reference>
<dbReference type="PANTHER" id="PTHR40758">
    <property type="entry name" value="CONSERVED PROTEIN"/>
    <property type="match status" value="1"/>
</dbReference>
<dbReference type="InterPro" id="IPR034660">
    <property type="entry name" value="DinB/YfiT-like"/>
</dbReference>
<dbReference type="NCBIfam" id="TIGR03083">
    <property type="entry name" value="maleylpyruvate isomerase family mycothiol-dependent enzyme"/>
    <property type="match status" value="1"/>
</dbReference>
<feature type="domain" description="Mycothiol-dependent maleylpyruvate isomerase metal-binding" evidence="2">
    <location>
        <begin position="14"/>
        <end position="154"/>
    </location>
</feature>
<evidence type="ECO:0000313" key="3">
    <source>
        <dbReference type="EMBL" id="SDI86316.1"/>
    </source>
</evidence>
<proteinExistence type="predicted"/>
<gene>
    <name evidence="3" type="ORF">SAMN05421869_107298</name>
</gene>
<dbReference type="PANTHER" id="PTHR40758:SF1">
    <property type="entry name" value="CONSERVED PROTEIN"/>
    <property type="match status" value="1"/>
</dbReference>
<dbReference type="Pfam" id="PF07398">
    <property type="entry name" value="MDMPI_C"/>
    <property type="match status" value="1"/>
</dbReference>
<dbReference type="Proteomes" id="UP000199202">
    <property type="component" value="Unassembled WGS sequence"/>
</dbReference>
<organism evidence="3 4">
    <name type="scientific">Nonomuraea jiangxiensis</name>
    <dbReference type="NCBI Taxonomy" id="633440"/>
    <lineage>
        <taxon>Bacteria</taxon>
        <taxon>Bacillati</taxon>
        <taxon>Actinomycetota</taxon>
        <taxon>Actinomycetes</taxon>
        <taxon>Streptosporangiales</taxon>
        <taxon>Streptosporangiaceae</taxon>
        <taxon>Nonomuraea</taxon>
    </lineage>
</organism>
<keyword evidence="4" id="KW-1185">Reference proteome</keyword>
<dbReference type="InterPro" id="IPR017517">
    <property type="entry name" value="Maleyloyr_isom"/>
</dbReference>
<dbReference type="Pfam" id="PF11716">
    <property type="entry name" value="MDMPI_N"/>
    <property type="match status" value="1"/>
</dbReference>
<dbReference type="GO" id="GO:0046872">
    <property type="term" value="F:metal ion binding"/>
    <property type="evidence" value="ECO:0007669"/>
    <property type="project" value="InterPro"/>
</dbReference>
<dbReference type="Gene3D" id="1.20.120.450">
    <property type="entry name" value="dinb family like domain"/>
    <property type="match status" value="1"/>
</dbReference>